<dbReference type="Pfam" id="PF26639">
    <property type="entry name" value="Het-6_barrel"/>
    <property type="match status" value="1"/>
</dbReference>
<name>W3X8N0_PESFW</name>
<keyword evidence="3" id="KW-1185">Reference proteome</keyword>
<dbReference type="Proteomes" id="UP000030651">
    <property type="component" value="Unassembled WGS sequence"/>
</dbReference>
<dbReference type="AlphaFoldDB" id="W3X8N0"/>
<evidence type="ECO:0000259" key="1">
    <source>
        <dbReference type="Pfam" id="PF06985"/>
    </source>
</evidence>
<dbReference type="RefSeq" id="XP_007831126.1">
    <property type="nucleotide sequence ID" value="XM_007832935.1"/>
</dbReference>
<dbReference type="Pfam" id="PF06985">
    <property type="entry name" value="HET"/>
    <property type="match status" value="1"/>
</dbReference>
<dbReference type="GeneID" id="19269367"/>
<dbReference type="OrthoDB" id="3553147at2759"/>
<proteinExistence type="predicted"/>
<evidence type="ECO:0000313" key="3">
    <source>
        <dbReference type="Proteomes" id="UP000030651"/>
    </source>
</evidence>
<dbReference type="STRING" id="1229662.W3X8N0"/>
<dbReference type="HOGENOM" id="CLU_004184_7_4_1"/>
<dbReference type="InterPro" id="IPR010730">
    <property type="entry name" value="HET"/>
</dbReference>
<dbReference type="InParanoid" id="W3X8N0"/>
<protein>
    <recommendedName>
        <fullName evidence="1">Heterokaryon incompatibility domain-containing protein</fullName>
    </recommendedName>
</protein>
<organism evidence="2 3">
    <name type="scientific">Pestalotiopsis fici (strain W106-1 / CGMCC3.15140)</name>
    <dbReference type="NCBI Taxonomy" id="1229662"/>
    <lineage>
        <taxon>Eukaryota</taxon>
        <taxon>Fungi</taxon>
        <taxon>Dikarya</taxon>
        <taxon>Ascomycota</taxon>
        <taxon>Pezizomycotina</taxon>
        <taxon>Sordariomycetes</taxon>
        <taxon>Xylariomycetidae</taxon>
        <taxon>Amphisphaeriales</taxon>
        <taxon>Sporocadaceae</taxon>
        <taxon>Pestalotiopsis</taxon>
    </lineage>
</organism>
<evidence type="ECO:0000313" key="2">
    <source>
        <dbReference type="EMBL" id="ETS82478.1"/>
    </source>
</evidence>
<dbReference type="InterPro" id="IPR052895">
    <property type="entry name" value="HetReg/Transcr_Mod"/>
</dbReference>
<reference evidence="3" key="1">
    <citation type="journal article" date="2015" name="BMC Genomics">
        <title>Genomic and transcriptomic analysis of the endophytic fungus Pestalotiopsis fici reveals its lifestyle and high potential for synthesis of natural products.</title>
        <authorList>
            <person name="Wang X."/>
            <person name="Zhang X."/>
            <person name="Liu L."/>
            <person name="Xiang M."/>
            <person name="Wang W."/>
            <person name="Sun X."/>
            <person name="Che Y."/>
            <person name="Guo L."/>
            <person name="Liu G."/>
            <person name="Guo L."/>
            <person name="Wang C."/>
            <person name="Yin W.B."/>
            <person name="Stadler M."/>
            <person name="Zhang X."/>
            <person name="Liu X."/>
        </authorList>
    </citation>
    <scope>NUCLEOTIDE SEQUENCE [LARGE SCALE GENOMIC DNA]</scope>
    <source>
        <strain evidence="3">W106-1 / CGMCC3.15140</strain>
    </source>
</reference>
<dbReference type="PANTHER" id="PTHR24148:SF73">
    <property type="entry name" value="HET DOMAIN PROTEIN (AFU_ORTHOLOGUE AFUA_8G01020)"/>
    <property type="match status" value="1"/>
</dbReference>
<sequence>MDAYQYPPLCKDDSQIRLLTLLPAGKFTDDLQIILSNAQLSRPQSANTLHESAASQENPPSIADHSFTALSYVWGSPGNPSHVVVRGRSKDRIIQVTRNVDTALRHLRTHDKERVLWVDAICINQGDLAERSSQVCLMARIYNRALDVVIWLGPEQDDGEYALSLLGTWGSNVEVDWKVMTMAPSQDAGSETHWADSNHQKTLDERQSLALFRLIHREWFERLWVRQEALTGTPTIIRCGNAEYSSQTLRNAIFMLYTSGVLVHLPTEERTKFADRWSLVYSLVTSFASKRTLEKLRFDLRGLKWGDPVDAIYATLSLLTPFKQAIGIVPDYTLASHGIQKAVVRNTHALDATDGEGTPRIAKAVEIMYNLLPEDLTETYIGGGDICEAYTRTFTADLFADRFIENRRLPSLDQAKTFIRQLKSINDIAAEIASFLETHHVNELRSYVATAMHMFSGRSFFTTDQGYIGLAPCDAKPGDSVNVIIGCKTPMMLRAVEGSDSPQWQIVGACYCPGLMFGEAIYGDLSRNLSPIQHAVAINTYQHSLKDKFSGTVLKNSKHVLEHCKIPVAVVGDNPGRLEVTIEALQEKGIQLETLMIV</sequence>
<dbReference type="EMBL" id="KI912111">
    <property type="protein sequence ID" value="ETS82478.1"/>
    <property type="molecule type" value="Genomic_DNA"/>
</dbReference>
<dbReference type="eggNOG" id="ENOG502SHD2">
    <property type="taxonomic scope" value="Eukaryota"/>
</dbReference>
<dbReference type="OMA" id="WRTINDE"/>
<accession>W3X8N0</accession>
<dbReference type="KEGG" id="pfy:PFICI_04354"/>
<dbReference type="PANTHER" id="PTHR24148">
    <property type="entry name" value="ANKYRIN REPEAT DOMAIN-CONTAINING PROTEIN 39 HOMOLOG-RELATED"/>
    <property type="match status" value="1"/>
</dbReference>
<feature type="domain" description="Heterokaryon incompatibility" evidence="1">
    <location>
        <begin position="67"/>
        <end position="228"/>
    </location>
</feature>
<gene>
    <name evidence="2" type="ORF">PFICI_04354</name>
</gene>